<gene>
    <name evidence="2" type="ORF">K402DRAFT_414853</name>
</gene>
<keyword evidence="2" id="KW-0540">Nuclease</keyword>
<dbReference type="Gene3D" id="3.60.10.10">
    <property type="entry name" value="Endonuclease/exonuclease/phosphatase"/>
    <property type="match status" value="1"/>
</dbReference>
<evidence type="ECO:0000256" key="1">
    <source>
        <dbReference type="SAM" id="SignalP"/>
    </source>
</evidence>
<dbReference type="PANTHER" id="PTHR42834">
    <property type="entry name" value="ENDONUCLEASE/EXONUCLEASE/PHOSPHATASE FAMILY PROTEIN (AFU_ORTHOLOGUE AFUA_3G09210)"/>
    <property type="match status" value="1"/>
</dbReference>
<dbReference type="GO" id="GO:0004519">
    <property type="term" value="F:endonuclease activity"/>
    <property type="evidence" value="ECO:0007669"/>
    <property type="project" value="UniProtKB-KW"/>
</dbReference>
<evidence type="ECO:0000313" key="2">
    <source>
        <dbReference type="EMBL" id="KAF1982654.1"/>
    </source>
</evidence>
<protein>
    <submittedName>
        <fullName evidence="2">Endonuclease/exonuclease/phosphatase family protein</fullName>
    </submittedName>
</protein>
<dbReference type="OrthoDB" id="47488at2759"/>
<proteinExistence type="predicted"/>
<dbReference type="InterPro" id="IPR036691">
    <property type="entry name" value="Endo/exonu/phosph_ase_sf"/>
</dbReference>
<keyword evidence="2" id="KW-0255">Endonuclease</keyword>
<keyword evidence="2" id="KW-0378">Hydrolase</keyword>
<dbReference type="GO" id="GO:0004527">
    <property type="term" value="F:exonuclease activity"/>
    <property type="evidence" value="ECO:0007669"/>
    <property type="project" value="UniProtKB-KW"/>
</dbReference>
<accession>A0A6G1GPB3</accession>
<name>A0A6G1GPB3_9PEZI</name>
<dbReference type="SUPFAM" id="SSF56219">
    <property type="entry name" value="DNase I-like"/>
    <property type="match status" value="1"/>
</dbReference>
<sequence length="607" mass="64810">MKFLSSLSVAAALFFSSISAVTISEINGNKFQSSYKNQVVSNVTGLVTAKGPNGIWMRSITPDNDASTSESIYVFSSGIVPNVTVGDSIMLGGRVSEYRSSSAYLYLTEITSPVNLTIVSKGNTVKPITIGDKNTVPPTEQYTSLDKGDIFGLPNNQSLISTTNPVLQRTKFGLDFWESLSGELVTVKKATAISKPSSFGDTWVIGSWKVTGKNSRGGLTMRPGDANPEAIIIGTPLDGTRNPDDTVLGAGLADITGVITYAFGFYRILPLTALKVTSSPSPALPPATKFVAAGGCKELTVGSYNVENLAPSSAHLPTIASDIVNYLKSPALVFLQEIQDDNGPTNDAIVDANVTLTTLASAISDAGGVSYEFADIDPVDDQDGGQPGGNIRVAYLYNPKIIRLSNPNPGTSTQANEVLPGPALKYNPGRIDPNNTAAWTASRKPLAAAWETLDGKNKFFTVNVHFTSKGGGSSLHGDPRTPVNGGVDQRITQADVTASFISQILAEDPNAGIITAGDFNEFAFVKPIEDFVSKSGLKDLDVIAKIKDVERYTYLFDMNCQQLDHMFVSNSITKKADYEHIHKNTWVPYDDAPSDHDPSIAKLNVCQ</sequence>
<organism evidence="2 3">
    <name type="scientific">Aulographum hederae CBS 113979</name>
    <dbReference type="NCBI Taxonomy" id="1176131"/>
    <lineage>
        <taxon>Eukaryota</taxon>
        <taxon>Fungi</taxon>
        <taxon>Dikarya</taxon>
        <taxon>Ascomycota</taxon>
        <taxon>Pezizomycotina</taxon>
        <taxon>Dothideomycetes</taxon>
        <taxon>Pleosporomycetidae</taxon>
        <taxon>Aulographales</taxon>
        <taxon>Aulographaceae</taxon>
    </lineage>
</organism>
<dbReference type="EMBL" id="ML977182">
    <property type="protein sequence ID" value="KAF1982654.1"/>
    <property type="molecule type" value="Genomic_DNA"/>
</dbReference>
<keyword evidence="2" id="KW-0269">Exonuclease</keyword>
<dbReference type="PANTHER" id="PTHR42834:SF1">
    <property type="entry name" value="ENDONUCLEASE_EXONUCLEASE_PHOSPHATASE FAMILY PROTEIN (AFU_ORTHOLOGUE AFUA_3G09210)"/>
    <property type="match status" value="1"/>
</dbReference>
<dbReference type="AlphaFoldDB" id="A0A6G1GPB3"/>
<dbReference type="CDD" id="cd04486">
    <property type="entry name" value="YhcR_OBF_like"/>
    <property type="match status" value="1"/>
</dbReference>
<reference evidence="2" key="1">
    <citation type="journal article" date="2020" name="Stud. Mycol.">
        <title>101 Dothideomycetes genomes: a test case for predicting lifestyles and emergence of pathogens.</title>
        <authorList>
            <person name="Haridas S."/>
            <person name="Albert R."/>
            <person name="Binder M."/>
            <person name="Bloem J."/>
            <person name="Labutti K."/>
            <person name="Salamov A."/>
            <person name="Andreopoulos B."/>
            <person name="Baker S."/>
            <person name="Barry K."/>
            <person name="Bills G."/>
            <person name="Bluhm B."/>
            <person name="Cannon C."/>
            <person name="Castanera R."/>
            <person name="Culley D."/>
            <person name="Daum C."/>
            <person name="Ezra D."/>
            <person name="Gonzalez J."/>
            <person name="Henrissat B."/>
            <person name="Kuo A."/>
            <person name="Liang C."/>
            <person name="Lipzen A."/>
            <person name="Lutzoni F."/>
            <person name="Magnuson J."/>
            <person name="Mondo S."/>
            <person name="Nolan M."/>
            <person name="Ohm R."/>
            <person name="Pangilinan J."/>
            <person name="Park H.-J."/>
            <person name="Ramirez L."/>
            <person name="Alfaro M."/>
            <person name="Sun H."/>
            <person name="Tritt A."/>
            <person name="Yoshinaga Y."/>
            <person name="Zwiers L.-H."/>
            <person name="Turgeon B."/>
            <person name="Goodwin S."/>
            <person name="Spatafora J."/>
            <person name="Crous P."/>
            <person name="Grigoriev I."/>
        </authorList>
    </citation>
    <scope>NUCLEOTIDE SEQUENCE</scope>
    <source>
        <strain evidence="2">CBS 113979</strain>
    </source>
</reference>
<evidence type="ECO:0000313" key="3">
    <source>
        <dbReference type="Proteomes" id="UP000800041"/>
    </source>
</evidence>
<feature type="signal peptide" evidence="1">
    <location>
        <begin position="1"/>
        <end position="20"/>
    </location>
</feature>
<feature type="chain" id="PRO_5026230017" evidence="1">
    <location>
        <begin position="21"/>
        <end position="607"/>
    </location>
</feature>
<keyword evidence="1" id="KW-0732">Signal</keyword>
<dbReference type="Proteomes" id="UP000800041">
    <property type="component" value="Unassembled WGS sequence"/>
</dbReference>
<keyword evidence="3" id="KW-1185">Reference proteome</keyword>